<name>A0ABT1T9C5_9SPHI</name>
<protein>
    <recommendedName>
        <fullName evidence="4">PH domain-containing protein</fullName>
    </recommendedName>
</protein>
<evidence type="ECO:0000313" key="2">
    <source>
        <dbReference type="EMBL" id="MCQ6960995.1"/>
    </source>
</evidence>
<keyword evidence="1" id="KW-0472">Membrane</keyword>
<evidence type="ECO:0000313" key="3">
    <source>
        <dbReference type="Proteomes" id="UP001204376"/>
    </source>
</evidence>
<feature type="transmembrane region" description="Helical" evidence="1">
    <location>
        <begin position="38"/>
        <end position="64"/>
    </location>
</feature>
<dbReference type="EMBL" id="JANHOH010000010">
    <property type="protein sequence ID" value="MCQ6960995.1"/>
    <property type="molecule type" value="Genomic_DNA"/>
</dbReference>
<proteinExistence type="predicted"/>
<keyword evidence="1" id="KW-0812">Transmembrane</keyword>
<accession>A0ABT1T9C5</accession>
<keyword evidence="1" id="KW-1133">Transmembrane helix</keyword>
<reference evidence="2 3" key="1">
    <citation type="submission" date="2022-07" db="EMBL/GenBank/DDBJ databases">
        <title>Mucilaginibacter sp. JC4.</title>
        <authorList>
            <person name="Le V."/>
            <person name="Ko S.-R."/>
            <person name="Ahn C.-Y."/>
            <person name="Oh H.-M."/>
        </authorList>
    </citation>
    <scope>NUCLEOTIDE SEQUENCE [LARGE SCALE GENOMIC DNA]</scope>
    <source>
        <strain evidence="2 3">JC4</strain>
    </source>
</reference>
<evidence type="ECO:0008006" key="4">
    <source>
        <dbReference type="Google" id="ProtNLM"/>
    </source>
</evidence>
<evidence type="ECO:0000256" key="1">
    <source>
        <dbReference type="SAM" id="Phobius"/>
    </source>
</evidence>
<sequence length="176" mass="20220">MKDKTAIYSDEICIYISICANSPLYGKIALLIADLLILSVLIFAIVLWIPGLLLVSAFFLFFLGKYSLWNFYGKENLIINTKTISYQHDYGFFKPAYTVVPFNKILNLQVAPAKPIENKELLVKFSSYNDDDLPIEIYTISLSIPEEDVRRLNTLVKQLFADKMADEYMLPHIHLN</sequence>
<dbReference type="RefSeq" id="WP_256541162.1">
    <property type="nucleotide sequence ID" value="NZ_JANHOH010000010.1"/>
</dbReference>
<dbReference type="Proteomes" id="UP001204376">
    <property type="component" value="Unassembled WGS sequence"/>
</dbReference>
<keyword evidence="3" id="KW-1185">Reference proteome</keyword>
<gene>
    <name evidence="2" type="ORF">NPE20_23675</name>
</gene>
<feature type="transmembrane region" description="Helical" evidence="1">
    <location>
        <begin position="12"/>
        <end position="32"/>
    </location>
</feature>
<organism evidence="2 3">
    <name type="scientific">Mucilaginibacter aquariorum</name>
    <dbReference type="NCBI Taxonomy" id="2967225"/>
    <lineage>
        <taxon>Bacteria</taxon>
        <taxon>Pseudomonadati</taxon>
        <taxon>Bacteroidota</taxon>
        <taxon>Sphingobacteriia</taxon>
        <taxon>Sphingobacteriales</taxon>
        <taxon>Sphingobacteriaceae</taxon>
        <taxon>Mucilaginibacter</taxon>
    </lineage>
</organism>
<comment type="caution">
    <text evidence="2">The sequence shown here is derived from an EMBL/GenBank/DDBJ whole genome shotgun (WGS) entry which is preliminary data.</text>
</comment>